<dbReference type="GO" id="GO:0046872">
    <property type="term" value="F:metal ion binding"/>
    <property type="evidence" value="ECO:0007669"/>
    <property type="project" value="InterPro"/>
</dbReference>
<dbReference type="GO" id="GO:0003824">
    <property type="term" value="F:catalytic activity"/>
    <property type="evidence" value="ECO:0007669"/>
    <property type="project" value="UniProtKB-ARBA"/>
</dbReference>
<keyword evidence="1" id="KW-0067">ATP-binding</keyword>
<dbReference type="OrthoDB" id="9765608at2"/>
<dbReference type="HOGENOM" id="CLU_052967_0_0_6"/>
<evidence type="ECO:0000313" key="4">
    <source>
        <dbReference type="Proteomes" id="UP000030341"/>
    </source>
</evidence>
<dbReference type="NCBIfam" id="NF009405">
    <property type="entry name" value="PRK12767.1-4"/>
    <property type="match status" value="1"/>
</dbReference>
<dbReference type="GO" id="GO:0005524">
    <property type="term" value="F:ATP binding"/>
    <property type="evidence" value="ECO:0007669"/>
    <property type="project" value="UniProtKB-UniRule"/>
</dbReference>
<reference evidence="3 4" key="1">
    <citation type="submission" date="2014-11" db="EMBL/GenBank/DDBJ databases">
        <title>Complete Genome Sequence of Pseudoalteromonas sp. Strain OCN003 Isolated from Kaneohe Bay, Oahu, Hawaii.</title>
        <authorList>
            <person name="Beurmann S."/>
            <person name="Videau P."/>
            <person name="Ushijima B."/>
            <person name="Smith A.M."/>
            <person name="Aeby G.S."/>
            <person name="Callahan S.M."/>
            <person name="Belcaid M."/>
        </authorList>
    </citation>
    <scope>NUCLEOTIDE SEQUENCE [LARGE SCALE GENOMIC DNA]</scope>
    <source>
        <strain evidence="3 4">OCN003</strain>
    </source>
</reference>
<keyword evidence="4" id="KW-1185">Reference proteome</keyword>
<dbReference type="Pfam" id="PF15632">
    <property type="entry name" value="ATPgrasp_Ter"/>
    <property type="match status" value="1"/>
</dbReference>
<name>A0A0A7EDD0_9GAMM</name>
<evidence type="ECO:0000313" key="3">
    <source>
        <dbReference type="EMBL" id="AIY64589.1"/>
    </source>
</evidence>
<dbReference type="Gene3D" id="3.40.50.20">
    <property type="match status" value="1"/>
</dbReference>
<accession>A0A0A7EDD0</accession>
<evidence type="ECO:0000256" key="1">
    <source>
        <dbReference type="PROSITE-ProRule" id="PRU00409"/>
    </source>
</evidence>
<feature type="domain" description="ATP-grasp" evidence="2">
    <location>
        <begin position="114"/>
        <end position="292"/>
    </location>
</feature>
<evidence type="ECO:0000259" key="2">
    <source>
        <dbReference type="PROSITE" id="PS50975"/>
    </source>
</evidence>
<proteinExistence type="predicted"/>
<dbReference type="Gene3D" id="3.30.470.20">
    <property type="entry name" value="ATP-grasp fold, B domain"/>
    <property type="match status" value="1"/>
</dbReference>
<protein>
    <submittedName>
        <fullName evidence="3">Carbamoyl phosphate synthase large subunit</fullName>
    </submittedName>
</protein>
<dbReference type="Pfam" id="PF21360">
    <property type="entry name" value="PylC-like_N"/>
    <property type="match status" value="1"/>
</dbReference>
<dbReference type="InterPro" id="IPR011761">
    <property type="entry name" value="ATP-grasp"/>
</dbReference>
<dbReference type="InterPro" id="IPR013815">
    <property type="entry name" value="ATP_grasp_subdomain_1"/>
</dbReference>
<dbReference type="AlphaFoldDB" id="A0A0A7EDD0"/>
<dbReference type="Gene3D" id="3.30.1490.20">
    <property type="entry name" value="ATP-grasp fold, A domain"/>
    <property type="match status" value="1"/>
</dbReference>
<dbReference type="InterPro" id="IPR048764">
    <property type="entry name" value="PylC_N"/>
</dbReference>
<organism evidence="3 4">
    <name type="scientific">Pseudoalteromonas piratica</name>
    <dbReference type="NCBI Taxonomy" id="1348114"/>
    <lineage>
        <taxon>Bacteria</taxon>
        <taxon>Pseudomonadati</taxon>
        <taxon>Pseudomonadota</taxon>
        <taxon>Gammaproteobacteria</taxon>
        <taxon>Alteromonadales</taxon>
        <taxon>Pseudoalteromonadaceae</taxon>
        <taxon>Pseudoalteromonas</taxon>
    </lineage>
</organism>
<dbReference type="KEGG" id="pseo:OM33_05060"/>
<dbReference type="EMBL" id="CP009888">
    <property type="protein sequence ID" value="AIY64589.1"/>
    <property type="molecule type" value="Genomic_DNA"/>
</dbReference>
<dbReference type="eggNOG" id="COG0189">
    <property type="taxonomic scope" value="Bacteria"/>
</dbReference>
<dbReference type="PROSITE" id="PS50975">
    <property type="entry name" value="ATP_GRASP"/>
    <property type="match status" value="1"/>
</dbReference>
<dbReference type="RefSeq" id="WP_038639546.1">
    <property type="nucleotide sequence ID" value="NZ_CP009888.1"/>
</dbReference>
<dbReference type="SUPFAM" id="SSF56059">
    <property type="entry name" value="Glutathione synthetase ATP-binding domain-like"/>
    <property type="match status" value="1"/>
</dbReference>
<dbReference type="STRING" id="1348114.OM33_05060"/>
<sequence>MTNNILISSAGRRVELVESFQKSLRDLSVAGKVFCSDMCPELSSACQIADGYFSVPKATDKNYIDTLLDICRQYSIKLLIPTIDTELLVLSNARERFLEIGTNVIISNTSLISQCRDKRQTVALFEQLAVSQPEILDKHNLKFPCFVKPYDGSCSIGAMALNSKEELTTELLNDPKNMFMELIPKSYSEYTVDVYFDKSGKLKCLVPRKRLEVRGGEVSKGITKKNFVYDYLLERLTGLKDALGCITVQVFVNEETKSVKGLEINPRFGGGYPLTDAANGTYACWLVQEYILKEEVEFYDNWESELLMLRYDAKVISRAYK</sequence>
<dbReference type="Proteomes" id="UP000030341">
    <property type="component" value="Chromosome 1"/>
</dbReference>
<keyword evidence="1" id="KW-0547">Nucleotide-binding</keyword>
<gene>
    <name evidence="3" type="ORF">OM33_05060</name>
</gene>